<comment type="caution">
    <text evidence="1">The sequence shown here is derived from an EMBL/GenBank/DDBJ whole genome shotgun (WGS) entry which is preliminary data.</text>
</comment>
<gene>
    <name evidence="1" type="ORF">EK21DRAFT_12389</name>
</gene>
<dbReference type="AlphaFoldDB" id="A0A9P4GWQ3"/>
<dbReference type="OrthoDB" id="3689058at2759"/>
<protein>
    <submittedName>
        <fullName evidence="1">Uncharacterized protein</fullName>
    </submittedName>
</protein>
<organism evidence="1 2">
    <name type="scientific">Setomelanomma holmii</name>
    <dbReference type="NCBI Taxonomy" id="210430"/>
    <lineage>
        <taxon>Eukaryota</taxon>
        <taxon>Fungi</taxon>
        <taxon>Dikarya</taxon>
        <taxon>Ascomycota</taxon>
        <taxon>Pezizomycotina</taxon>
        <taxon>Dothideomycetes</taxon>
        <taxon>Pleosporomycetidae</taxon>
        <taxon>Pleosporales</taxon>
        <taxon>Pleosporineae</taxon>
        <taxon>Phaeosphaeriaceae</taxon>
        <taxon>Setomelanomma</taxon>
    </lineage>
</organism>
<dbReference type="Proteomes" id="UP000799777">
    <property type="component" value="Unassembled WGS sequence"/>
</dbReference>
<proteinExistence type="predicted"/>
<name>A0A9P4GWQ3_9PLEO</name>
<reference evidence="1" key="1">
    <citation type="journal article" date="2020" name="Stud. Mycol.">
        <title>101 Dothideomycetes genomes: a test case for predicting lifestyles and emergence of pathogens.</title>
        <authorList>
            <person name="Haridas S."/>
            <person name="Albert R."/>
            <person name="Binder M."/>
            <person name="Bloem J."/>
            <person name="Labutti K."/>
            <person name="Salamov A."/>
            <person name="Andreopoulos B."/>
            <person name="Baker S."/>
            <person name="Barry K."/>
            <person name="Bills G."/>
            <person name="Bluhm B."/>
            <person name="Cannon C."/>
            <person name="Castanera R."/>
            <person name="Culley D."/>
            <person name="Daum C."/>
            <person name="Ezra D."/>
            <person name="Gonzalez J."/>
            <person name="Henrissat B."/>
            <person name="Kuo A."/>
            <person name="Liang C."/>
            <person name="Lipzen A."/>
            <person name="Lutzoni F."/>
            <person name="Magnuson J."/>
            <person name="Mondo S."/>
            <person name="Nolan M."/>
            <person name="Ohm R."/>
            <person name="Pangilinan J."/>
            <person name="Park H.-J."/>
            <person name="Ramirez L."/>
            <person name="Alfaro M."/>
            <person name="Sun H."/>
            <person name="Tritt A."/>
            <person name="Yoshinaga Y."/>
            <person name="Zwiers L.-H."/>
            <person name="Turgeon B."/>
            <person name="Goodwin S."/>
            <person name="Spatafora J."/>
            <person name="Crous P."/>
            <person name="Grigoriev I."/>
        </authorList>
    </citation>
    <scope>NUCLEOTIDE SEQUENCE</scope>
    <source>
        <strain evidence="1">CBS 110217</strain>
    </source>
</reference>
<sequence>NIKKQAQNTIHDGERDEVKLWVERTQWLPCLVGMEKPDLLACFEEPIDEPDPNQE</sequence>
<feature type="non-terminal residue" evidence="1">
    <location>
        <position position="1"/>
    </location>
</feature>
<evidence type="ECO:0000313" key="2">
    <source>
        <dbReference type="Proteomes" id="UP000799777"/>
    </source>
</evidence>
<dbReference type="EMBL" id="ML978422">
    <property type="protein sequence ID" value="KAF2022849.1"/>
    <property type="molecule type" value="Genomic_DNA"/>
</dbReference>
<keyword evidence="2" id="KW-1185">Reference proteome</keyword>
<feature type="non-terminal residue" evidence="1">
    <location>
        <position position="55"/>
    </location>
</feature>
<accession>A0A9P4GWQ3</accession>
<evidence type="ECO:0000313" key="1">
    <source>
        <dbReference type="EMBL" id="KAF2022849.1"/>
    </source>
</evidence>